<keyword evidence="2" id="KW-1185">Reference proteome</keyword>
<name>A0A512HWE4_9ACTN</name>
<accession>A0A512HWE4</accession>
<dbReference type="RefSeq" id="WP_146827635.1">
    <property type="nucleotide sequence ID" value="NZ_BAAAYQ010000001.1"/>
</dbReference>
<dbReference type="AlphaFoldDB" id="A0A512HWE4"/>
<comment type="caution">
    <text evidence="1">The sequence shown here is derived from an EMBL/GenBank/DDBJ whole genome shotgun (WGS) entry which is preliminary data.</text>
</comment>
<evidence type="ECO:0000313" key="1">
    <source>
        <dbReference type="EMBL" id="GEO89764.1"/>
    </source>
</evidence>
<organism evidence="1 2">
    <name type="scientific">Aeromicrobium flavum</name>
    <dbReference type="NCBI Taxonomy" id="416568"/>
    <lineage>
        <taxon>Bacteria</taxon>
        <taxon>Bacillati</taxon>
        <taxon>Actinomycetota</taxon>
        <taxon>Actinomycetes</taxon>
        <taxon>Propionibacteriales</taxon>
        <taxon>Nocardioidaceae</taxon>
        <taxon>Aeromicrobium</taxon>
    </lineage>
</organism>
<dbReference type="Proteomes" id="UP000321769">
    <property type="component" value="Unassembled WGS sequence"/>
</dbReference>
<proteinExistence type="predicted"/>
<dbReference type="OrthoDB" id="10005038at2"/>
<evidence type="ECO:0000313" key="2">
    <source>
        <dbReference type="Proteomes" id="UP000321769"/>
    </source>
</evidence>
<reference evidence="1 2" key="1">
    <citation type="submission" date="2019-07" db="EMBL/GenBank/DDBJ databases">
        <title>Whole genome shotgun sequence of Aeromicrobium flavum NBRC 107625.</title>
        <authorList>
            <person name="Hosoyama A."/>
            <person name="Uohara A."/>
            <person name="Ohji S."/>
            <person name="Ichikawa N."/>
        </authorList>
    </citation>
    <scope>NUCLEOTIDE SEQUENCE [LARGE SCALE GENOMIC DNA]</scope>
    <source>
        <strain evidence="1 2">NBRC 107625</strain>
    </source>
</reference>
<protein>
    <submittedName>
        <fullName evidence="1">Uncharacterized protein</fullName>
    </submittedName>
</protein>
<dbReference type="EMBL" id="BJZQ01000010">
    <property type="protein sequence ID" value="GEO89764.1"/>
    <property type="molecule type" value="Genomic_DNA"/>
</dbReference>
<gene>
    <name evidence="1" type="ORF">AFL01nite_20910</name>
</gene>
<sequence>MTTPATTCPWWCTDHRSGPTTQDEQHARVFPVPDGAWVAILLGALPSDRPELAYGAESYTVSAGEGRAFAAALHHAADLYERIVDEHGRLGRSARGRVSARGTP</sequence>